<dbReference type="Proteomes" id="UP001500604">
    <property type="component" value="Unassembled WGS sequence"/>
</dbReference>
<name>A0ABP8UXC6_9GAMM</name>
<evidence type="ECO:0000313" key="2">
    <source>
        <dbReference type="Proteomes" id="UP001500604"/>
    </source>
</evidence>
<dbReference type="EMBL" id="BAABFL010000081">
    <property type="protein sequence ID" value="GAA4648588.1"/>
    <property type="molecule type" value="Genomic_DNA"/>
</dbReference>
<protein>
    <recommendedName>
        <fullName evidence="3">Excisionase</fullName>
    </recommendedName>
</protein>
<evidence type="ECO:0000313" key="1">
    <source>
        <dbReference type="EMBL" id="GAA4648588.1"/>
    </source>
</evidence>
<organism evidence="1 2">
    <name type="scientific">Kistimonas scapharcae</name>
    <dbReference type="NCBI Taxonomy" id="1036133"/>
    <lineage>
        <taxon>Bacteria</taxon>
        <taxon>Pseudomonadati</taxon>
        <taxon>Pseudomonadota</taxon>
        <taxon>Gammaproteobacteria</taxon>
        <taxon>Oceanospirillales</taxon>
        <taxon>Endozoicomonadaceae</taxon>
        <taxon>Kistimonas</taxon>
    </lineage>
</organism>
<accession>A0ABP8UXC6</accession>
<keyword evidence="2" id="KW-1185">Reference proteome</keyword>
<gene>
    <name evidence="1" type="ORF">GCM10023116_08570</name>
</gene>
<comment type="caution">
    <text evidence="1">The sequence shown here is derived from an EMBL/GenBank/DDBJ whole genome shotgun (WGS) entry which is preliminary data.</text>
</comment>
<sequence>MHTDTENLSRWITLKRTAELTGYTEKALARKIEDNKLQENLVWTRDPDNSVMINLRQFMRWAEKKQAYDEPVKKKRR</sequence>
<evidence type="ECO:0008006" key="3">
    <source>
        <dbReference type="Google" id="ProtNLM"/>
    </source>
</evidence>
<reference evidence="2" key="1">
    <citation type="journal article" date="2019" name="Int. J. Syst. Evol. Microbiol.">
        <title>The Global Catalogue of Microorganisms (GCM) 10K type strain sequencing project: providing services to taxonomists for standard genome sequencing and annotation.</title>
        <authorList>
            <consortium name="The Broad Institute Genomics Platform"/>
            <consortium name="The Broad Institute Genome Sequencing Center for Infectious Disease"/>
            <person name="Wu L."/>
            <person name="Ma J."/>
        </authorList>
    </citation>
    <scope>NUCLEOTIDE SEQUENCE [LARGE SCALE GENOMIC DNA]</scope>
    <source>
        <strain evidence="2">JCM 17805</strain>
    </source>
</reference>
<proteinExistence type="predicted"/>